<sequence length="320" mass="38542">MKFYETHFEEYINENNKVNLHQKLDKIYNKFPKSLNELKNLIFFGPNGTGKYTQMLKSIKKYSPSELKYEKKISLTYNKHQYYFKISDIHYEVDMSLLGCNSKLLWHEIYQQIIDIISAKVDKSGIIVCKYFQEIHSELLENFYSYMQKNTAETIDLKFIIITEELSFIPDNILNCCEIINISRPSKTAYTKCVKNKLPNDLKLDTITNIKILHLYNEDLMLQYKIICNKIIINIININDLDFLKFRDILYDIFIYNLDITDCIWYILSSLVEQKKILNVHLSQIMIRTYCFFQYYNNNYRPIYHLENYLFYLTKLIHNY</sequence>
<evidence type="ECO:0008006" key="2">
    <source>
        <dbReference type="Google" id="ProtNLM"/>
    </source>
</evidence>
<protein>
    <recommendedName>
        <fullName evidence="2">Replication factor C C-terminal domain-containing protein</fullName>
    </recommendedName>
</protein>
<dbReference type="AlphaFoldDB" id="A0A6C0IEN6"/>
<evidence type="ECO:0000313" key="1">
    <source>
        <dbReference type="EMBL" id="QHT90915.1"/>
    </source>
</evidence>
<organism evidence="1">
    <name type="scientific">viral metagenome</name>
    <dbReference type="NCBI Taxonomy" id="1070528"/>
    <lineage>
        <taxon>unclassified sequences</taxon>
        <taxon>metagenomes</taxon>
        <taxon>organismal metagenomes</taxon>
    </lineage>
</organism>
<accession>A0A6C0IEN6</accession>
<dbReference type="SUPFAM" id="SSF52540">
    <property type="entry name" value="P-loop containing nucleoside triphosphate hydrolases"/>
    <property type="match status" value="1"/>
</dbReference>
<dbReference type="Gene3D" id="3.40.50.300">
    <property type="entry name" value="P-loop containing nucleotide triphosphate hydrolases"/>
    <property type="match status" value="1"/>
</dbReference>
<dbReference type="EMBL" id="MN740161">
    <property type="protein sequence ID" value="QHT90915.1"/>
    <property type="molecule type" value="Genomic_DNA"/>
</dbReference>
<proteinExistence type="predicted"/>
<name>A0A6C0IEN6_9ZZZZ</name>
<dbReference type="InterPro" id="IPR027417">
    <property type="entry name" value="P-loop_NTPase"/>
</dbReference>
<reference evidence="1" key="1">
    <citation type="journal article" date="2020" name="Nature">
        <title>Giant virus diversity and host interactions through global metagenomics.</title>
        <authorList>
            <person name="Schulz F."/>
            <person name="Roux S."/>
            <person name="Paez-Espino D."/>
            <person name="Jungbluth S."/>
            <person name="Walsh D.A."/>
            <person name="Denef V.J."/>
            <person name="McMahon K.D."/>
            <person name="Konstantinidis K.T."/>
            <person name="Eloe-Fadrosh E.A."/>
            <person name="Kyrpides N.C."/>
            <person name="Woyke T."/>
        </authorList>
    </citation>
    <scope>NUCLEOTIDE SEQUENCE</scope>
    <source>
        <strain evidence="1">GVMAG-M-3300023184-72</strain>
    </source>
</reference>